<keyword evidence="1" id="KW-0472">Membrane</keyword>
<dbReference type="EMBL" id="JAMLDY010000010">
    <property type="protein sequence ID" value="MCP3735142.1"/>
    <property type="molecule type" value="Genomic_DNA"/>
</dbReference>
<dbReference type="AlphaFoldDB" id="A0A9X2HSL2"/>
<dbReference type="Gene3D" id="3.40.50.410">
    <property type="entry name" value="von Willebrand factor, type A domain"/>
    <property type="match status" value="1"/>
</dbReference>
<protein>
    <submittedName>
        <fullName evidence="3">Pilus assembly protein TadG-related protein</fullName>
    </submittedName>
</protein>
<proteinExistence type="predicted"/>
<evidence type="ECO:0000256" key="1">
    <source>
        <dbReference type="SAM" id="Phobius"/>
    </source>
</evidence>
<evidence type="ECO:0000259" key="2">
    <source>
        <dbReference type="Pfam" id="PF13400"/>
    </source>
</evidence>
<name>A0A9X2HSL2_9SPHN</name>
<reference evidence="3" key="1">
    <citation type="submission" date="2022-05" db="EMBL/GenBank/DDBJ databases">
        <title>Sphingomonas sp. strain RP10 Genome sequencing and assembly.</title>
        <authorList>
            <person name="Kim I."/>
        </authorList>
    </citation>
    <scope>NUCLEOTIDE SEQUENCE</scope>
    <source>
        <strain evidence="3">RP10</strain>
    </source>
</reference>
<dbReference type="Proteomes" id="UP001139486">
    <property type="component" value="Unassembled WGS sequence"/>
</dbReference>
<sequence>MRMLHALIATLRAARRDVRGNVLMLFGFAVPPMTFAVGMGIDYARAMKSQTKLNAIADAAALVAVSKTVMTLPDAAAATYALQMFQIQAAAVLGPGQVQITSLTATAPTDSNGRRTATVKYTGTSGNAFARILGMGSLNIGGTSVTTNATAPDIDFYMLLDVSGSMALPTTTAGLKKVADSNNKSCQFACHSTNDLKGTDATGKQTDLYGVAKSYGLTLRIDEEGTAVSQLTADASSTSSKNGADYRIAISTFRGKGGFNTIQSLTANMTTASTKTTALTPSLYYTNGCPTSACKSTEVGYNDQDTGSSDAFDQMNTLIPTPGSGLKGGAPQAVMFIITDGMRDESRPGGRPEVAIDTAKCTTLKNRGIRIAVLYTEYLPQSLANDSWSQTNVAPYLNTVEPALQACASSGLYTKVSTDQDIYTALDALFQNAVATARITN</sequence>
<dbReference type="InterPro" id="IPR036465">
    <property type="entry name" value="vWFA_dom_sf"/>
</dbReference>
<comment type="caution">
    <text evidence="3">The sequence shown here is derived from an EMBL/GenBank/DDBJ whole genome shotgun (WGS) entry which is preliminary data.</text>
</comment>
<keyword evidence="1" id="KW-0812">Transmembrane</keyword>
<evidence type="ECO:0000313" key="3">
    <source>
        <dbReference type="EMBL" id="MCP3735142.1"/>
    </source>
</evidence>
<feature type="domain" description="Putative Flp pilus-assembly TadG-like N-terminal" evidence="2">
    <location>
        <begin position="20"/>
        <end position="65"/>
    </location>
</feature>
<dbReference type="Pfam" id="PF13400">
    <property type="entry name" value="Tad"/>
    <property type="match status" value="1"/>
</dbReference>
<evidence type="ECO:0000313" key="4">
    <source>
        <dbReference type="Proteomes" id="UP001139486"/>
    </source>
</evidence>
<dbReference type="InterPro" id="IPR028087">
    <property type="entry name" value="Tad_N"/>
</dbReference>
<accession>A0A9X2HSL2</accession>
<feature type="transmembrane region" description="Helical" evidence="1">
    <location>
        <begin position="25"/>
        <end position="44"/>
    </location>
</feature>
<organism evidence="3 4">
    <name type="scientific">Sphingomonas liriopis</name>
    <dbReference type="NCBI Taxonomy" id="2949094"/>
    <lineage>
        <taxon>Bacteria</taxon>
        <taxon>Pseudomonadati</taxon>
        <taxon>Pseudomonadota</taxon>
        <taxon>Alphaproteobacteria</taxon>
        <taxon>Sphingomonadales</taxon>
        <taxon>Sphingomonadaceae</taxon>
        <taxon>Sphingomonas</taxon>
    </lineage>
</organism>
<keyword evidence="1" id="KW-1133">Transmembrane helix</keyword>
<gene>
    <name evidence="3" type="ORF">M9979_09705</name>
</gene>
<keyword evidence="4" id="KW-1185">Reference proteome</keyword>
<dbReference type="RefSeq" id="WP_254289160.1">
    <property type="nucleotide sequence ID" value="NZ_JAMLDY010000010.1"/>
</dbReference>